<dbReference type="PANTHER" id="PTHR43584:SF8">
    <property type="entry name" value="N-ACETYLMURAMATE ALPHA-1-PHOSPHATE URIDYLYLTRANSFERASE"/>
    <property type="match status" value="1"/>
</dbReference>
<dbReference type="RefSeq" id="WP_039002895.1">
    <property type="nucleotide sequence ID" value="NZ_CP014327.1"/>
</dbReference>
<gene>
    <name evidence="4" type="ORF">RC74_05760</name>
</gene>
<keyword evidence="1 4" id="KW-0808">Transferase</keyword>
<evidence type="ECO:0000313" key="4">
    <source>
        <dbReference type="EMBL" id="AML50851.1"/>
    </source>
</evidence>
<evidence type="ECO:0000256" key="1">
    <source>
        <dbReference type="ARBA" id="ARBA00022679"/>
    </source>
</evidence>
<dbReference type="PANTHER" id="PTHR43584">
    <property type="entry name" value="NUCLEOTIDYL TRANSFERASE"/>
    <property type="match status" value="1"/>
</dbReference>
<dbReference type="SUPFAM" id="SSF53448">
    <property type="entry name" value="Nucleotide-diphospho-sugar transferases"/>
    <property type="match status" value="1"/>
</dbReference>
<keyword evidence="5" id="KW-1185">Reference proteome</keyword>
<organism evidence="4 5">
    <name type="scientific">Falsihalocynthiibacter arcticus</name>
    <dbReference type="NCBI Taxonomy" id="1579316"/>
    <lineage>
        <taxon>Bacteria</taxon>
        <taxon>Pseudomonadati</taxon>
        <taxon>Pseudomonadota</taxon>
        <taxon>Alphaproteobacteria</taxon>
        <taxon>Rhodobacterales</taxon>
        <taxon>Roseobacteraceae</taxon>
        <taxon>Falsihalocynthiibacter</taxon>
    </lineage>
</organism>
<evidence type="ECO:0000259" key="3">
    <source>
        <dbReference type="Pfam" id="PF00483"/>
    </source>
</evidence>
<proteinExistence type="predicted"/>
<evidence type="ECO:0000256" key="2">
    <source>
        <dbReference type="ARBA" id="ARBA00022695"/>
    </source>
</evidence>
<sequence length="227" mass="24732">MPKSIMIFTAGKGTRMLPLTETLPKPMILVNGKPLADYAFALAQDENLQTVMNLHYLPDSIVQHFGPKGVQFSNEKSQLLETGGGLRKALPILQNAPVFTLNSDAIWSGPNPLTLLRKAWNPTQMDALLMLVPLTQSLGHHGSGDFSADQNGQLTRGGALLYTGAQIIKTERLAEISESAFSLNLYWNLLMQSGRVFGVTYSGKWCDVGQPSSVPIAESLLNRAHDV</sequence>
<evidence type="ECO:0000313" key="5">
    <source>
        <dbReference type="Proteomes" id="UP000070371"/>
    </source>
</evidence>
<dbReference type="Proteomes" id="UP000070371">
    <property type="component" value="Chromosome"/>
</dbReference>
<dbReference type="InterPro" id="IPR029044">
    <property type="entry name" value="Nucleotide-diphossugar_trans"/>
</dbReference>
<keyword evidence="2" id="KW-0548">Nucleotidyltransferase</keyword>
<reference evidence="4 5" key="1">
    <citation type="submission" date="2016-02" db="EMBL/GenBank/DDBJ databases">
        <title>Complete genome sequence of Halocynthiibacter arcticus PAMC 20958t from arctic marine sediment.</title>
        <authorList>
            <person name="Lee Y.M."/>
            <person name="Baek K."/>
            <person name="Lee H.K."/>
            <person name="Shin S.C."/>
        </authorList>
    </citation>
    <scope>NUCLEOTIDE SEQUENCE [LARGE SCALE GENOMIC DNA]</scope>
    <source>
        <strain evidence="4">PAMC 20958</strain>
    </source>
</reference>
<dbReference type="InterPro" id="IPR050065">
    <property type="entry name" value="GlmU-like"/>
</dbReference>
<dbReference type="EMBL" id="CP014327">
    <property type="protein sequence ID" value="AML50851.1"/>
    <property type="molecule type" value="Genomic_DNA"/>
</dbReference>
<dbReference type="InterPro" id="IPR005835">
    <property type="entry name" value="NTP_transferase_dom"/>
</dbReference>
<name>A0A126UXR1_9RHOB</name>
<dbReference type="OrthoDB" id="9788272at2"/>
<dbReference type="Gene3D" id="3.90.550.10">
    <property type="entry name" value="Spore Coat Polysaccharide Biosynthesis Protein SpsA, Chain A"/>
    <property type="match status" value="1"/>
</dbReference>
<dbReference type="Pfam" id="PF00483">
    <property type="entry name" value="NTP_transferase"/>
    <property type="match status" value="1"/>
</dbReference>
<dbReference type="GO" id="GO:0016779">
    <property type="term" value="F:nucleotidyltransferase activity"/>
    <property type="evidence" value="ECO:0007669"/>
    <property type="project" value="UniProtKB-KW"/>
</dbReference>
<dbReference type="CDD" id="cd06422">
    <property type="entry name" value="NTP_transferase_like_1"/>
    <property type="match status" value="1"/>
</dbReference>
<dbReference type="KEGG" id="hat:RC74_05760"/>
<accession>A0A126UXR1</accession>
<dbReference type="STRING" id="1579316.RC74_05760"/>
<protein>
    <submittedName>
        <fullName evidence="4">Nucleotidyltransferase</fullName>
    </submittedName>
</protein>
<dbReference type="AlphaFoldDB" id="A0A126UXR1"/>
<feature type="domain" description="Nucleotidyl transferase" evidence="3">
    <location>
        <begin position="6"/>
        <end position="132"/>
    </location>
</feature>